<organism evidence="3 4">
    <name type="scientific">Tetrapyrgos nigripes</name>
    <dbReference type="NCBI Taxonomy" id="182062"/>
    <lineage>
        <taxon>Eukaryota</taxon>
        <taxon>Fungi</taxon>
        <taxon>Dikarya</taxon>
        <taxon>Basidiomycota</taxon>
        <taxon>Agaricomycotina</taxon>
        <taxon>Agaricomycetes</taxon>
        <taxon>Agaricomycetidae</taxon>
        <taxon>Agaricales</taxon>
        <taxon>Marasmiineae</taxon>
        <taxon>Marasmiaceae</taxon>
        <taxon>Tetrapyrgos</taxon>
    </lineage>
</organism>
<feature type="transmembrane region" description="Helical" evidence="2">
    <location>
        <begin position="382"/>
        <end position="403"/>
    </location>
</feature>
<keyword evidence="2" id="KW-0472">Membrane</keyword>
<accession>A0A8H5GVR0</accession>
<evidence type="ECO:0000256" key="2">
    <source>
        <dbReference type="SAM" id="Phobius"/>
    </source>
</evidence>
<protein>
    <submittedName>
        <fullName evidence="3">Uncharacterized protein</fullName>
    </submittedName>
</protein>
<gene>
    <name evidence="3" type="ORF">D9758_005019</name>
</gene>
<evidence type="ECO:0000313" key="3">
    <source>
        <dbReference type="EMBL" id="KAF5372124.1"/>
    </source>
</evidence>
<evidence type="ECO:0000256" key="1">
    <source>
        <dbReference type="SAM" id="MobiDB-lite"/>
    </source>
</evidence>
<feature type="compositionally biased region" description="Polar residues" evidence="1">
    <location>
        <begin position="448"/>
        <end position="460"/>
    </location>
</feature>
<dbReference type="OrthoDB" id="3038990at2759"/>
<evidence type="ECO:0000313" key="4">
    <source>
        <dbReference type="Proteomes" id="UP000559256"/>
    </source>
</evidence>
<feature type="transmembrane region" description="Helical" evidence="2">
    <location>
        <begin position="176"/>
        <end position="197"/>
    </location>
</feature>
<name>A0A8H5GVR0_9AGAR</name>
<comment type="caution">
    <text evidence="3">The sequence shown here is derived from an EMBL/GenBank/DDBJ whole genome shotgun (WGS) entry which is preliminary data.</text>
</comment>
<dbReference type="EMBL" id="JAACJM010000006">
    <property type="protein sequence ID" value="KAF5372124.1"/>
    <property type="molecule type" value="Genomic_DNA"/>
</dbReference>
<keyword evidence="2" id="KW-1133">Transmembrane helix</keyword>
<feature type="transmembrane region" description="Helical" evidence="2">
    <location>
        <begin position="291"/>
        <end position="311"/>
    </location>
</feature>
<dbReference type="AlphaFoldDB" id="A0A8H5GVR0"/>
<feature type="region of interest" description="Disordered" evidence="1">
    <location>
        <begin position="444"/>
        <end position="487"/>
    </location>
</feature>
<feature type="transmembrane region" description="Helical" evidence="2">
    <location>
        <begin position="249"/>
        <end position="271"/>
    </location>
</feature>
<reference evidence="3 4" key="1">
    <citation type="journal article" date="2020" name="ISME J.">
        <title>Uncovering the hidden diversity of litter-decomposition mechanisms in mushroom-forming fungi.</title>
        <authorList>
            <person name="Floudas D."/>
            <person name="Bentzer J."/>
            <person name="Ahren D."/>
            <person name="Johansson T."/>
            <person name="Persson P."/>
            <person name="Tunlid A."/>
        </authorList>
    </citation>
    <scope>NUCLEOTIDE SEQUENCE [LARGE SCALE GENOMIC DNA]</scope>
    <source>
        <strain evidence="3 4">CBS 291.85</strain>
    </source>
</reference>
<proteinExistence type="predicted"/>
<dbReference type="Proteomes" id="UP000559256">
    <property type="component" value="Unassembled WGS sequence"/>
</dbReference>
<feature type="transmembrane region" description="Helical" evidence="2">
    <location>
        <begin position="217"/>
        <end position="237"/>
    </location>
</feature>
<keyword evidence="2" id="KW-0812">Transmembrane</keyword>
<sequence length="487" mass="53790">MPVSGHDPEIIICLRPLTSNSSIADVISVDTGVMLLSYFFFTQVEYQPSASNRTPRFSDSSDFQTRSGNLQASHDLAVSPPKCHIRKAVQEMNTSTTPSTITPFNVTTLAAMSNPYLALLPPDMARAAQATVYVQVGTLGMFLWDILMNLHGDYQIIAGHAPRHTSSLAGRKPNKMIFRVGLPTVVYFISRIMTLGFQLSSTLLMVAPVSCTPTARIIGATSYLSIISTALLFFFRVRAVYHNHPYIRAVFFSLWIITVGLASVDILFINVGTLSLPRMQTQCVLLNVKKIFALIPGLAVLLYDTSVFLAISYKLYRNSHLEESSSNVRGLGSRTEAFFFPGKKLPAFSRALLKDGQVYYLISFLCSAALVAFLLAPNVSDYYRLFLVPVHLAVINSMACHVFRNVKLGRIQNRQVDELLDSSMQFHASSVVTPIASGMHMVPASRWESPSPSTIGSQTETETRTESPALGTGRNSPAEWKRDWNTL</sequence>
<keyword evidence="4" id="KW-1185">Reference proteome</keyword>
<feature type="transmembrane region" description="Helical" evidence="2">
    <location>
        <begin position="358"/>
        <end position="376"/>
    </location>
</feature>